<comment type="caution">
    <text evidence="2">The sequence shown here is derived from an EMBL/GenBank/DDBJ whole genome shotgun (WGS) entry which is preliminary data.</text>
</comment>
<organism evidence="2 3">
    <name type="scientific">Bacillus salitolerans</name>
    <dbReference type="NCBI Taxonomy" id="1437434"/>
    <lineage>
        <taxon>Bacteria</taxon>
        <taxon>Bacillati</taxon>
        <taxon>Bacillota</taxon>
        <taxon>Bacilli</taxon>
        <taxon>Bacillales</taxon>
        <taxon>Bacillaceae</taxon>
        <taxon>Bacillus</taxon>
    </lineage>
</organism>
<name>A0ABW4LNE2_9BACI</name>
<sequence>MEKKILKAKIGVIYYVMCTFAFISLAYAWYLLNVEGNGQIGYVLLIPMISIIYFFTPFNRKKKDIHLSESYIVVGKIKILYQDITELWHKYYGGSGGTTTLYVIHYKHKDKIRKAEINLDYYTMDENDTMEKTLVSKTKKKFKSNMKIKN</sequence>
<feature type="transmembrane region" description="Helical" evidence="1">
    <location>
        <begin position="12"/>
        <end position="32"/>
    </location>
</feature>
<evidence type="ECO:0000256" key="1">
    <source>
        <dbReference type="SAM" id="Phobius"/>
    </source>
</evidence>
<feature type="transmembrane region" description="Helical" evidence="1">
    <location>
        <begin position="38"/>
        <end position="56"/>
    </location>
</feature>
<keyword evidence="1" id="KW-0812">Transmembrane</keyword>
<gene>
    <name evidence="2" type="ORF">ACFSCX_06855</name>
</gene>
<keyword evidence="1" id="KW-1133">Transmembrane helix</keyword>
<dbReference type="RefSeq" id="WP_377927432.1">
    <property type="nucleotide sequence ID" value="NZ_JBHUEM010000005.1"/>
</dbReference>
<dbReference type="EMBL" id="JBHUEM010000005">
    <property type="protein sequence ID" value="MFD1736284.1"/>
    <property type="molecule type" value="Genomic_DNA"/>
</dbReference>
<proteinExistence type="predicted"/>
<evidence type="ECO:0000313" key="2">
    <source>
        <dbReference type="EMBL" id="MFD1736284.1"/>
    </source>
</evidence>
<dbReference type="Proteomes" id="UP001597214">
    <property type="component" value="Unassembled WGS sequence"/>
</dbReference>
<protein>
    <submittedName>
        <fullName evidence="2">Uncharacterized protein</fullName>
    </submittedName>
</protein>
<reference evidence="3" key="1">
    <citation type="journal article" date="2019" name="Int. J. Syst. Evol. Microbiol.">
        <title>The Global Catalogue of Microorganisms (GCM) 10K type strain sequencing project: providing services to taxonomists for standard genome sequencing and annotation.</title>
        <authorList>
            <consortium name="The Broad Institute Genomics Platform"/>
            <consortium name="The Broad Institute Genome Sequencing Center for Infectious Disease"/>
            <person name="Wu L."/>
            <person name="Ma J."/>
        </authorList>
    </citation>
    <scope>NUCLEOTIDE SEQUENCE [LARGE SCALE GENOMIC DNA]</scope>
    <source>
        <strain evidence="3">CCUG 49339</strain>
    </source>
</reference>
<keyword evidence="1" id="KW-0472">Membrane</keyword>
<keyword evidence="3" id="KW-1185">Reference proteome</keyword>
<evidence type="ECO:0000313" key="3">
    <source>
        <dbReference type="Proteomes" id="UP001597214"/>
    </source>
</evidence>
<accession>A0ABW4LNE2</accession>